<keyword evidence="4" id="KW-1185">Reference proteome</keyword>
<evidence type="ECO:0000313" key="3">
    <source>
        <dbReference type="EMBL" id="GAA1979714.1"/>
    </source>
</evidence>
<accession>A0ABN2S3F0</accession>
<sequence>MAAAAGSAAAGGAQVNTPPIATKPTRLPAVARRLPVLLLVTTACLPVGIAAIPRSARGRRYRT</sequence>
<keyword evidence="2" id="KW-0472">Membrane</keyword>
<feature type="compositionally biased region" description="Low complexity" evidence="1">
    <location>
        <begin position="1"/>
        <end position="13"/>
    </location>
</feature>
<gene>
    <name evidence="3" type="ORF">GCM10009799_01060</name>
</gene>
<evidence type="ECO:0000256" key="1">
    <source>
        <dbReference type="SAM" id="MobiDB-lite"/>
    </source>
</evidence>
<feature type="transmembrane region" description="Helical" evidence="2">
    <location>
        <begin position="34"/>
        <end position="52"/>
    </location>
</feature>
<reference evidence="3 4" key="1">
    <citation type="journal article" date="2019" name="Int. J. Syst. Evol. Microbiol.">
        <title>The Global Catalogue of Microorganisms (GCM) 10K type strain sequencing project: providing services to taxonomists for standard genome sequencing and annotation.</title>
        <authorList>
            <consortium name="The Broad Institute Genomics Platform"/>
            <consortium name="The Broad Institute Genome Sequencing Center for Infectious Disease"/>
            <person name="Wu L."/>
            <person name="Ma J."/>
        </authorList>
    </citation>
    <scope>NUCLEOTIDE SEQUENCE [LARGE SCALE GENOMIC DNA]</scope>
    <source>
        <strain evidence="3 4">JCM 15313</strain>
    </source>
</reference>
<evidence type="ECO:0000313" key="4">
    <source>
        <dbReference type="Proteomes" id="UP001501585"/>
    </source>
</evidence>
<comment type="caution">
    <text evidence="3">The sequence shown here is derived from an EMBL/GenBank/DDBJ whole genome shotgun (WGS) entry which is preliminary data.</text>
</comment>
<feature type="region of interest" description="Disordered" evidence="1">
    <location>
        <begin position="1"/>
        <end position="22"/>
    </location>
</feature>
<keyword evidence="2" id="KW-0812">Transmembrane</keyword>
<protein>
    <submittedName>
        <fullName evidence="3">Uncharacterized protein</fullName>
    </submittedName>
</protein>
<evidence type="ECO:0000256" key="2">
    <source>
        <dbReference type="SAM" id="Phobius"/>
    </source>
</evidence>
<proteinExistence type="predicted"/>
<dbReference type="EMBL" id="BAAAPC010000001">
    <property type="protein sequence ID" value="GAA1979714.1"/>
    <property type="molecule type" value="Genomic_DNA"/>
</dbReference>
<organism evidence="3 4">
    <name type="scientific">Nocardiopsis rhodophaea</name>
    <dbReference type="NCBI Taxonomy" id="280238"/>
    <lineage>
        <taxon>Bacteria</taxon>
        <taxon>Bacillati</taxon>
        <taxon>Actinomycetota</taxon>
        <taxon>Actinomycetes</taxon>
        <taxon>Streptosporangiales</taxon>
        <taxon>Nocardiopsidaceae</taxon>
        <taxon>Nocardiopsis</taxon>
    </lineage>
</organism>
<keyword evidence="2" id="KW-1133">Transmembrane helix</keyword>
<name>A0ABN2S3F0_9ACTN</name>
<dbReference type="Proteomes" id="UP001501585">
    <property type="component" value="Unassembled WGS sequence"/>
</dbReference>